<feature type="transmembrane region" description="Helical" evidence="15">
    <location>
        <begin position="680"/>
        <end position="707"/>
    </location>
</feature>
<dbReference type="FunFam" id="3.30.420.40:FF:000244">
    <property type="entry name" value="pantothenate kinase 1-like isoform X3"/>
    <property type="match status" value="1"/>
</dbReference>
<feature type="transmembrane region" description="Helical" evidence="15">
    <location>
        <begin position="463"/>
        <end position="488"/>
    </location>
</feature>
<dbReference type="EMBL" id="KB320639">
    <property type="protein sequence ID" value="ELW66693.1"/>
    <property type="molecule type" value="Genomic_DNA"/>
</dbReference>
<evidence type="ECO:0000256" key="7">
    <source>
        <dbReference type="ARBA" id="ARBA00022490"/>
    </source>
</evidence>
<feature type="transmembrane region" description="Helical" evidence="15">
    <location>
        <begin position="641"/>
        <end position="660"/>
    </location>
</feature>
<dbReference type="InterPro" id="IPR043129">
    <property type="entry name" value="ATPase_NBD"/>
</dbReference>
<evidence type="ECO:0000256" key="14">
    <source>
        <dbReference type="ARBA" id="ARBA00060870"/>
    </source>
</evidence>
<dbReference type="Gene3D" id="1.20.1250.20">
    <property type="entry name" value="MFS general substrate transporter like domains"/>
    <property type="match status" value="1"/>
</dbReference>
<gene>
    <name evidence="16" type="ORF">TREES_T100006469</name>
</gene>
<keyword evidence="15" id="KW-0472">Membrane</keyword>
<dbReference type="SUPFAM" id="SSF53067">
    <property type="entry name" value="Actin-like ATPase domain"/>
    <property type="match status" value="2"/>
</dbReference>
<evidence type="ECO:0000256" key="12">
    <source>
        <dbReference type="ARBA" id="ARBA00022840"/>
    </source>
</evidence>
<dbReference type="GO" id="GO:0004594">
    <property type="term" value="F:pantothenate kinase activity"/>
    <property type="evidence" value="ECO:0007669"/>
    <property type="project" value="UniProtKB-EC"/>
</dbReference>
<evidence type="ECO:0000256" key="4">
    <source>
        <dbReference type="ARBA" id="ARBA00005225"/>
    </source>
</evidence>
<accession>L9KVH3</accession>
<keyword evidence="15" id="KW-0812">Transmembrane</keyword>
<keyword evidence="12" id="KW-0067">ATP-binding</keyword>
<dbReference type="GO" id="GO:0015937">
    <property type="term" value="P:coenzyme A biosynthetic process"/>
    <property type="evidence" value="ECO:0007669"/>
    <property type="project" value="UniProtKB-KW"/>
</dbReference>
<evidence type="ECO:0000256" key="6">
    <source>
        <dbReference type="ARBA" id="ARBA00012102"/>
    </source>
</evidence>
<keyword evidence="9" id="KW-0808">Transferase</keyword>
<evidence type="ECO:0000256" key="1">
    <source>
        <dbReference type="ARBA" id="ARBA00001206"/>
    </source>
</evidence>
<dbReference type="InterPro" id="IPR011701">
    <property type="entry name" value="MFS"/>
</dbReference>
<organism evidence="16 17">
    <name type="scientific">Tupaia chinensis</name>
    <name type="common">Chinese tree shrew</name>
    <name type="synonym">Tupaia belangeri chinensis</name>
    <dbReference type="NCBI Taxonomy" id="246437"/>
    <lineage>
        <taxon>Eukaryota</taxon>
        <taxon>Metazoa</taxon>
        <taxon>Chordata</taxon>
        <taxon>Craniata</taxon>
        <taxon>Vertebrata</taxon>
        <taxon>Euteleostomi</taxon>
        <taxon>Mammalia</taxon>
        <taxon>Eutheria</taxon>
        <taxon>Euarchontoglires</taxon>
        <taxon>Scandentia</taxon>
        <taxon>Tupaiidae</taxon>
        <taxon>Tupaia</taxon>
    </lineage>
</organism>
<comment type="similarity">
    <text evidence="14">Belongs to the type II pantothenate kinase family.</text>
</comment>
<dbReference type="InterPro" id="IPR036259">
    <property type="entry name" value="MFS_trans_sf"/>
</dbReference>
<dbReference type="eggNOG" id="KOG2201">
    <property type="taxonomic scope" value="Eukaryota"/>
</dbReference>
<evidence type="ECO:0000313" key="16">
    <source>
        <dbReference type="EMBL" id="ELW66693.1"/>
    </source>
</evidence>
<dbReference type="NCBIfam" id="TIGR00555">
    <property type="entry name" value="panK_eukar"/>
    <property type="match status" value="1"/>
</dbReference>
<evidence type="ECO:0000256" key="5">
    <source>
        <dbReference type="ARBA" id="ARBA00011738"/>
    </source>
</evidence>
<reference evidence="17" key="1">
    <citation type="submission" date="2012-07" db="EMBL/GenBank/DDBJ databases">
        <title>Genome of the Chinese tree shrew, a rising model animal genetically related to primates.</title>
        <authorList>
            <person name="Zhang G."/>
            <person name="Fan Y."/>
            <person name="Yao Y."/>
            <person name="Huang Z."/>
        </authorList>
    </citation>
    <scope>NUCLEOTIDE SEQUENCE [LARGE SCALE GENOMIC DNA]</scope>
</reference>
<dbReference type="FunFam" id="3.30.420.510:FF:000001">
    <property type="entry name" value="pantothenate kinase 2, mitochondrial"/>
    <property type="match status" value="1"/>
</dbReference>
<dbReference type="GO" id="GO:0016020">
    <property type="term" value="C:membrane"/>
    <property type="evidence" value="ECO:0007669"/>
    <property type="project" value="UniProtKB-SubCell"/>
</dbReference>
<dbReference type="FunFam" id="3.30.420.40:FF:000392">
    <property type="entry name" value="pantothenate kinase 3-like isoform X1"/>
    <property type="match status" value="1"/>
</dbReference>
<dbReference type="Gene3D" id="3.30.420.40">
    <property type="match status" value="1"/>
</dbReference>
<sequence>MLSGGDSRGPVSGGVPAPQRLALLPELQPQQPIPLHDSPAKKCRLRRRMDSGRRNRPPFPWFGMDIGGTLVKLVYFEPKDITAEEEQEEVENLKSIRKYLTSNTAYGKTGIRDVHLELKNLTMCGRKGNLHFIRFPSCAMHRFIQMGSEKNFSSLHTTLCATGGGAFKFEEDFRTIADLQLHKLDELDCLIQGLLYVDSVGFNGKPECYYFENPTNPELCQKKPYCLDNPYPMLLVNMGSGVSILAVYSKDNYKRVTGTSLGGGTFLGLCCLLTGCETFEEALEMAAKGDSTNVDKLVKDIYGGDYERFGLQGSAVASSFGNMMSKEKRDSISKEDLARATLVTITNNIGSIARMCALNENIDRVVFVGNFLRINMVSMKLLAYAMDFWSKGQLKALFLEHECREESLKAVRDEKSSSQGWLVGGKTGNGIQRFGETHFCLGFALCYSPAIAMVGKYFSRRKALAYGIAMSGSGIGTFILAPVVQLLIEQFSWRGALLILGGFVLNLCVCGALMRPITLKEDHPAAEQNHACRTQKDDLPRESPYSPLTKECGWPRLCCSLQQEYSFLLKSDFVVLAVSVLFMAYGCSPLFVYLVPYALSVGVSHQQAAFLMSILGVVDIIGNVTFGWLTDRRCLKNYQYVCYLFAVGLDGLCYLCLPMLQSLPLLVPFSCTFGYFDGAYVTLIPVVTAEIVGTTSLSSALGVVYFLHAVPYLVSPPIADKMKGRLDEENHTTAGGGLTEDSGCRCDVVLTRGQTGFPPVPHAVGLSGTPTRGAVK</sequence>
<comment type="subcellular location">
    <subcellularLocation>
        <location evidence="3">Cytoplasm</location>
    </subcellularLocation>
    <subcellularLocation>
        <location evidence="2">Membrane</location>
        <topology evidence="2">Multi-pass membrane protein</topology>
    </subcellularLocation>
</comment>
<dbReference type="SUPFAM" id="SSF103473">
    <property type="entry name" value="MFS general substrate transporter"/>
    <property type="match status" value="1"/>
</dbReference>
<feature type="transmembrane region" description="Helical" evidence="15">
    <location>
        <begin position="608"/>
        <end position="629"/>
    </location>
</feature>
<evidence type="ECO:0000256" key="11">
    <source>
        <dbReference type="ARBA" id="ARBA00022777"/>
    </source>
</evidence>
<dbReference type="STRING" id="246437.L9KVH3"/>
<dbReference type="GO" id="GO:0005524">
    <property type="term" value="F:ATP binding"/>
    <property type="evidence" value="ECO:0007669"/>
    <property type="project" value="UniProtKB-KW"/>
</dbReference>
<feature type="transmembrane region" description="Helical" evidence="15">
    <location>
        <begin position="494"/>
        <end position="514"/>
    </location>
</feature>
<keyword evidence="7" id="KW-0963">Cytoplasm</keyword>
<evidence type="ECO:0000256" key="13">
    <source>
        <dbReference type="ARBA" id="ARBA00022993"/>
    </source>
</evidence>
<dbReference type="Pfam" id="PF03630">
    <property type="entry name" value="Fumble"/>
    <property type="match status" value="1"/>
</dbReference>
<evidence type="ECO:0000256" key="9">
    <source>
        <dbReference type="ARBA" id="ARBA00022679"/>
    </source>
</evidence>
<keyword evidence="17" id="KW-1185">Reference proteome</keyword>
<dbReference type="Gene3D" id="3.30.420.510">
    <property type="match status" value="1"/>
</dbReference>
<reference evidence="17" key="2">
    <citation type="journal article" date="2013" name="Nat. Commun.">
        <title>Genome of the Chinese tree shrew.</title>
        <authorList>
            <person name="Fan Y."/>
            <person name="Huang Z.Y."/>
            <person name="Cao C.C."/>
            <person name="Chen C.S."/>
            <person name="Chen Y.X."/>
            <person name="Fan D.D."/>
            <person name="He J."/>
            <person name="Hou H.L."/>
            <person name="Hu L."/>
            <person name="Hu X.T."/>
            <person name="Jiang X.T."/>
            <person name="Lai R."/>
            <person name="Lang Y.S."/>
            <person name="Liang B."/>
            <person name="Liao S.G."/>
            <person name="Mu D."/>
            <person name="Ma Y.Y."/>
            <person name="Niu Y.Y."/>
            <person name="Sun X.Q."/>
            <person name="Xia J.Q."/>
            <person name="Xiao J."/>
            <person name="Xiong Z.Q."/>
            <person name="Xu L."/>
            <person name="Yang L."/>
            <person name="Zhang Y."/>
            <person name="Zhao W."/>
            <person name="Zhao X.D."/>
            <person name="Zheng Y.T."/>
            <person name="Zhou J.M."/>
            <person name="Zhu Y.B."/>
            <person name="Zhang G.J."/>
            <person name="Wang J."/>
            <person name="Yao Y.G."/>
        </authorList>
    </citation>
    <scope>NUCLEOTIDE SEQUENCE [LARGE SCALE GENOMIC DNA]</scope>
</reference>
<evidence type="ECO:0000256" key="8">
    <source>
        <dbReference type="ARBA" id="ARBA00022553"/>
    </source>
</evidence>
<protein>
    <recommendedName>
        <fullName evidence="6">pantothenate kinase</fullName>
        <ecNumber evidence="6">2.7.1.33</ecNumber>
    </recommendedName>
</protein>
<evidence type="ECO:0000256" key="15">
    <source>
        <dbReference type="SAM" id="Phobius"/>
    </source>
</evidence>
<dbReference type="EC" id="2.7.1.33" evidence="6"/>
<dbReference type="PANTHER" id="PTHR12280">
    <property type="entry name" value="PANTOTHENATE KINASE"/>
    <property type="match status" value="1"/>
</dbReference>
<evidence type="ECO:0000256" key="3">
    <source>
        <dbReference type="ARBA" id="ARBA00004496"/>
    </source>
</evidence>
<evidence type="ECO:0000313" key="17">
    <source>
        <dbReference type="Proteomes" id="UP000011518"/>
    </source>
</evidence>
<dbReference type="Proteomes" id="UP000011518">
    <property type="component" value="Unassembled WGS sequence"/>
</dbReference>
<dbReference type="FunCoup" id="L9KVH3">
    <property type="interactions" value="2249"/>
</dbReference>
<keyword evidence="11 16" id="KW-0418">Kinase</keyword>
<feature type="transmembrane region" description="Helical" evidence="15">
    <location>
        <begin position="573"/>
        <end position="596"/>
    </location>
</feature>
<dbReference type="CDD" id="cd24135">
    <property type="entry name" value="ASKHA_NBD_PanK-II_Pank1"/>
    <property type="match status" value="1"/>
</dbReference>
<keyword evidence="13" id="KW-0173">Coenzyme A biosynthesis</keyword>
<dbReference type="PANTHER" id="PTHR12280:SF23">
    <property type="entry name" value="PANTOTHENATE KINASE 1"/>
    <property type="match status" value="1"/>
</dbReference>
<dbReference type="Pfam" id="PF07690">
    <property type="entry name" value="MFS_1"/>
    <property type="match status" value="1"/>
</dbReference>
<evidence type="ECO:0000256" key="10">
    <source>
        <dbReference type="ARBA" id="ARBA00022741"/>
    </source>
</evidence>
<comment type="pathway">
    <text evidence="4">Cofactor biosynthesis; coenzyme A biosynthesis; CoA from (R)-pantothenate: step 1/5.</text>
</comment>
<keyword evidence="10" id="KW-0547">Nucleotide-binding</keyword>
<dbReference type="GO" id="GO:0005634">
    <property type="term" value="C:nucleus"/>
    <property type="evidence" value="ECO:0007669"/>
    <property type="project" value="TreeGrafter"/>
</dbReference>
<dbReference type="FunFam" id="1.20.1250.20:FF:000128">
    <property type="entry name" value="monocarboxylate transporter 12 isoform X1"/>
    <property type="match status" value="1"/>
</dbReference>
<comment type="catalytic activity">
    <reaction evidence="1">
        <text>(R)-pantothenate + ATP = (R)-4'-phosphopantothenate + ADP + H(+)</text>
        <dbReference type="Rhea" id="RHEA:16373"/>
        <dbReference type="ChEBI" id="CHEBI:10986"/>
        <dbReference type="ChEBI" id="CHEBI:15378"/>
        <dbReference type="ChEBI" id="CHEBI:29032"/>
        <dbReference type="ChEBI" id="CHEBI:30616"/>
        <dbReference type="ChEBI" id="CHEBI:456216"/>
        <dbReference type="EC" id="2.7.1.33"/>
    </reaction>
</comment>
<dbReference type="GO" id="GO:0005829">
    <property type="term" value="C:cytosol"/>
    <property type="evidence" value="ECO:0007669"/>
    <property type="project" value="TreeGrafter"/>
</dbReference>
<evidence type="ECO:0000256" key="2">
    <source>
        <dbReference type="ARBA" id="ARBA00004141"/>
    </source>
</evidence>
<dbReference type="InParanoid" id="L9KVH3"/>
<dbReference type="InterPro" id="IPR004567">
    <property type="entry name" value="Type_II_PanK"/>
</dbReference>
<dbReference type="GO" id="GO:0022857">
    <property type="term" value="F:transmembrane transporter activity"/>
    <property type="evidence" value="ECO:0007669"/>
    <property type="project" value="InterPro"/>
</dbReference>
<name>L9KVH3_TUPCH</name>
<proteinExistence type="inferred from homology"/>
<comment type="subunit">
    <text evidence="5">Homodimer.</text>
</comment>
<keyword evidence="8" id="KW-0597">Phosphoprotein</keyword>
<keyword evidence="15" id="KW-1133">Transmembrane helix</keyword>
<dbReference type="AlphaFoldDB" id="L9KVH3"/>